<feature type="region of interest" description="Disordered" evidence="1">
    <location>
        <begin position="1"/>
        <end position="25"/>
    </location>
</feature>
<sequence>MRKQLTNIDSKVSSEEPVQAAPEREVSSEHAALVVQDEGLLDRARLQWQFGDWPKLAKLEHCMLQAHPERGRLALFAAAGRLQTGQIAEAEKFIRLAEVWGADKALVCQILAAGIHNSLGRAAALAGNFSKAFRHFESSITSGMPGTDRALITGARIDQQCSQLGISPNCFGAGPHLVRSPQGGPHEYRRFTVRQSAEIDLGDAWAGNSINTVIFRHHGILTCEGKQFTAFYVNEHSLRLVQRDLKTNNIQTCDLGGEYNLTDAHNSISIGIDRANHIHICYDHHATQLRYRRSVHPGNITEWSEELPMTGNAETKVTYPTFLQPRNGFPLALLYRDGIHNKGTARLKYYDEASGSWADSPLPILSGSDSKPWTSNAYWNHPAIDHDGNLHISFVWRTHMLGEDRRVNNINIGYASSSDNGISWVTSKGRGYQLPITQTNAETVHPVSPGSNLMNQCSMAVDSLNRPHIVYYADDSNGIPQYQYLRYDGSLWHHQIISKRARPFTLTGSGTLQIPISRPEIVLDRNDNAYIITRGDHSRGRMVATVLRAPGYVWVPDNVQTIWEEDLGFSEPIIDRVRWAQENVLSLLVQYNEQPNHDLGHRSLFRPIKLIDVHFAL</sequence>
<dbReference type="EMBL" id="CADIKI010000022">
    <property type="protein sequence ID" value="CAB3806015.1"/>
    <property type="molecule type" value="Genomic_DNA"/>
</dbReference>
<name>A0A6J5GWC6_9BURK</name>
<evidence type="ECO:0000313" key="3">
    <source>
        <dbReference type="Proteomes" id="UP000494252"/>
    </source>
</evidence>
<protein>
    <submittedName>
        <fullName evidence="2">Uncharacterized protein</fullName>
    </submittedName>
</protein>
<feature type="compositionally biased region" description="Polar residues" evidence="1">
    <location>
        <begin position="1"/>
        <end position="11"/>
    </location>
</feature>
<gene>
    <name evidence="2" type="ORF">LMG27177_06020</name>
</gene>
<evidence type="ECO:0000313" key="2">
    <source>
        <dbReference type="EMBL" id="CAB3806015.1"/>
    </source>
</evidence>
<proteinExistence type="predicted"/>
<reference evidence="2 3" key="1">
    <citation type="submission" date="2020-04" db="EMBL/GenBank/DDBJ databases">
        <authorList>
            <person name="De Canck E."/>
        </authorList>
    </citation>
    <scope>NUCLEOTIDE SEQUENCE [LARGE SCALE GENOMIC DNA]</scope>
    <source>
        <strain evidence="2 3">LMG 27177</strain>
    </source>
</reference>
<dbReference type="Pfam" id="PF15892">
    <property type="entry name" value="BNR_4"/>
    <property type="match status" value="1"/>
</dbReference>
<evidence type="ECO:0000256" key="1">
    <source>
        <dbReference type="SAM" id="MobiDB-lite"/>
    </source>
</evidence>
<dbReference type="Proteomes" id="UP000494252">
    <property type="component" value="Unassembled WGS sequence"/>
</dbReference>
<dbReference type="AlphaFoldDB" id="A0A6J5GWC6"/>
<accession>A0A6J5GWC6</accession>
<dbReference type="RefSeq" id="WP_175165151.1">
    <property type="nucleotide sequence ID" value="NZ_CADIKI010000022.1"/>
</dbReference>
<organism evidence="2 3">
    <name type="scientific">Paraburkholderia fynbosensis</name>
    <dbReference type="NCBI Taxonomy" id="1200993"/>
    <lineage>
        <taxon>Bacteria</taxon>
        <taxon>Pseudomonadati</taxon>
        <taxon>Pseudomonadota</taxon>
        <taxon>Betaproteobacteria</taxon>
        <taxon>Burkholderiales</taxon>
        <taxon>Burkholderiaceae</taxon>
        <taxon>Paraburkholderia</taxon>
    </lineage>
</organism>
<keyword evidence="3" id="KW-1185">Reference proteome</keyword>